<comment type="caution">
    <text evidence="1">The sequence shown here is derived from an EMBL/GenBank/DDBJ whole genome shotgun (WGS) entry which is preliminary data.</text>
</comment>
<accession>A0ABR2CXP2</accession>
<reference evidence="1 2" key="1">
    <citation type="journal article" date="2024" name="G3 (Bethesda)">
        <title>Genome assembly of Hibiscus sabdariffa L. provides insights into metabolisms of medicinal natural products.</title>
        <authorList>
            <person name="Kim T."/>
        </authorList>
    </citation>
    <scope>NUCLEOTIDE SEQUENCE [LARGE SCALE GENOMIC DNA]</scope>
    <source>
        <strain evidence="1">TK-2024</strain>
        <tissue evidence="1">Old leaves</tissue>
    </source>
</reference>
<organism evidence="1 2">
    <name type="scientific">Hibiscus sabdariffa</name>
    <name type="common">roselle</name>
    <dbReference type="NCBI Taxonomy" id="183260"/>
    <lineage>
        <taxon>Eukaryota</taxon>
        <taxon>Viridiplantae</taxon>
        <taxon>Streptophyta</taxon>
        <taxon>Embryophyta</taxon>
        <taxon>Tracheophyta</taxon>
        <taxon>Spermatophyta</taxon>
        <taxon>Magnoliopsida</taxon>
        <taxon>eudicotyledons</taxon>
        <taxon>Gunneridae</taxon>
        <taxon>Pentapetalae</taxon>
        <taxon>rosids</taxon>
        <taxon>malvids</taxon>
        <taxon>Malvales</taxon>
        <taxon>Malvaceae</taxon>
        <taxon>Malvoideae</taxon>
        <taxon>Hibiscus</taxon>
    </lineage>
</organism>
<sequence length="90" mass="10237">MNRQVGTEFRHPLSVHYYITLHDMFPLRFDPKEKKGYGESLLLILPWNAAINKADNTTPTPIAIDFDSLPIPEMKTLINLPTLSVSLNSQ</sequence>
<keyword evidence="2" id="KW-1185">Reference proteome</keyword>
<evidence type="ECO:0000313" key="2">
    <source>
        <dbReference type="Proteomes" id="UP001472677"/>
    </source>
</evidence>
<dbReference type="EMBL" id="JBBPBM010000040">
    <property type="protein sequence ID" value="KAK8525339.1"/>
    <property type="molecule type" value="Genomic_DNA"/>
</dbReference>
<gene>
    <name evidence="1" type="ORF">V6N12_014034</name>
</gene>
<dbReference type="Proteomes" id="UP001472677">
    <property type="component" value="Unassembled WGS sequence"/>
</dbReference>
<proteinExistence type="predicted"/>
<protein>
    <submittedName>
        <fullName evidence="1">Uncharacterized protein</fullName>
    </submittedName>
</protein>
<evidence type="ECO:0000313" key="1">
    <source>
        <dbReference type="EMBL" id="KAK8525339.1"/>
    </source>
</evidence>
<name>A0ABR2CXP2_9ROSI</name>